<evidence type="ECO:0000313" key="3">
    <source>
        <dbReference type="EMBL" id="SHK44422.1"/>
    </source>
</evidence>
<organism evidence="3 4">
    <name type="scientific">Muricoccus roseus</name>
    <dbReference type="NCBI Taxonomy" id="198092"/>
    <lineage>
        <taxon>Bacteria</taxon>
        <taxon>Pseudomonadati</taxon>
        <taxon>Pseudomonadota</taxon>
        <taxon>Alphaproteobacteria</taxon>
        <taxon>Acetobacterales</taxon>
        <taxon>Roseomonadaceae</taxon>
        <taxon>Muricoccus</taxon>
    </lineage>
</organism>
<feature type="signal peptide" evidence="2">
    <location>
        <begin position="1"/>
        <end position="25"/>
    </location>
</feature>
<dbReference type="EMBL" id="FQZF01000055">
    <property type="protein sequence ID" value="SHK44422.1"/>
    <property type="molecule type" value="Genomic_DNA"/>
</dbReference>
<proteinExistence type="predicted"/>
<evidence type="ECO:0000256" key="1">
    <source>
        <dbReference type="SAM" id="MobiDB-lite"/>
    </source>
</evidence>
<keyword evidence="4" id="KW-1185">Reference proteome</keyword>
<feature type="compositionally biased region" description="Low complexity" evidence="1">
    <location>
        <begin position="67"/>
        <end position="107"/>
    </location>
</feature>
<accession>A0A1M6SI29</accession>
<dbReference type="STRING" id="198092.SAMN02745194_04929"/>
<feature type="region of interest" description="Disordered" evidence="1">
    <location>
        <begin position="67"/>
        <end position="116"/>
    </location>
</feature>
<sequence>MSKQTTFLSAATFAVLVPLSSFAMAAEPPGRPSQLAMMDMMPMGNGGGAQQGMGGMSMEGDMRMQAMQGQPAQGAAGAGAMPSMGQPGPAQQPAANQAPPQPASSAGMGSGGMMGDNMMRMGGAMPAQGQGQMPQQPMGQAPMAGCSMMPMMQNMMRMGSPQMGMAPMQGGSMPMGSSAARLEGRIAFLRTELRITDAQAPAWEAFANTLRAGREHLDAARTALQDSTAATDPMARLEAFENHLRQRTEAIHTTRMAFNTLYAQLDDTQKRVATATMLPFIGTF</sequence>
<dbReference type="AlphaFoldDB" id="A0A1M6SI29"/>
<feature type="chain" id="PRO_5012341793" evidence="2">
    <location>
        <begin position="26"/>
        <end position="284"/>
    </location>
</feature>
<dbReference type="Proteomes" id="UP000184387">
    <property type="component" value="Unassembled WGS sequence"/>
</dbReference>
<dbReference type="GO" id="GO:0042597">
    <property type="term" value="C:periplasmic space"/>
    <property type="evidence" value="ECO:0007669"/>
    <property type="project" value="InterPro"/>
</dbReference>
<dbReference type="Pfam" id="PF07813">
    <property type="entry name" value="LTXXQ"/>
    <property type="match status" value="1"/>
</dbReference>
<evidence type="ECO:0000313" key="4">
    <source>
        <dbReference type="Proteomes" id="UP000184387"/>
    </source>
</evidence>
<gene>
    <name evidence="3" type="ORF">SAMN02745194_04929</name>
</gene>
<protein>
    <submittedName>
        <fullName evidence="3">LTXXQ motif family protein</fullName>
    </submittedName>
</protein>
<dbReference type="RefSeq" id="WP_073140353.1">
    <property type="nucleotide sequence ID" value="NZ_FQZF01000055.1"/>
</dbReference>
<name>A0A1M6SI29_9PROT</name>
<keyword evidence="2" id="KW-0732">Signal</keyword>
<evidence type="ECO:0000256" key="2">
    <source>
        <dbReference type="SAM" id="SignalP"/>
    </source>
</evidence>
<reference evidence="3 4" key="1">
    <citation type="submission" date="2016-11" db="EMBL/GenBank/DDBJ databases">
        <authorList>
            <person name="Jaros S."/>
            <person name="Januszkiewicz K."/>
            <person name="Wedrychowicz H."/>
        </authorList>
    </citation>
    <scope>NUCLEOTIDE SEQUENCE [LARGE SCALE GENOMIC DNA]</scope>
    <source>
        <strain evidence="3 4">DSM 14916</strain>
    </source>
</reference>
<dbReference type="InterPro" id="IPR012899">
    <property type="entry name" value="LTXXQ"/>
</dbReference>